<keyword evidence="6" id="KW-0653">Protein transport</keyword>
<dbReference type="OrthoDB" id="9772725at2"/>
<feature type="transmembrane region" description="Helical" evidence="9">
    <location>
        <begin position="245"/>
        <end position="265"/>
    </location>
</feature>
<dbReference type="HOGENOM" id="CLU_004790_0_0_6"/>
<dbReference type="NCBIfam" id="TIGR00924">
    <property type="entry name" value="yjdL_sub1_fam"/>
    <property type="match status" value="1"/>
</dbReference>
<evidence type="ECO:0000256" key="2">
    <source>
        <dbReference type="ARBA" id="ARBA00022448"/>
    </source>
</evidence>
<feature type="transmembrane region" description="Helical" evidence="9">
    <location>
        <begin position="138"/>
        <end position="157"/>
    </location>
</feature>
<feature type="transmembrane region" description="Helical" evidence="9">
    <location>
        <begin position="411"/>
        <end position="436"/>
    </location>
</feature>
<name>B2VJI5_ERWT9</name>
<feature type="transmembrane region" description="Helical" evidence="9">
    <location>
        <begin position="271"/>
        <end position="291"/>
    </location>
</feature>
<keyword evidence="3" id="KW-1003">Cell membrane</keyword>
<feature type="transmembrane region" description="Helical" evidence="9">
    <location>
        <begin position="205"/>
        <end position="225"/>
    </location>
</feature>
<keyword evidence="8 9" id="KW-0472">Membrane</keyword>
<gene>
    <name evidence="10" type="primary">ydgR</name>
    <name evidence="10" type="ordered locus">ETA_14390</name>
</gene>
<feature type="transmembrane region" description="Helical" evidence="9">
    <location>
        <begin position="489"/>
        <end position="511"/>
    </location>
</feature>
<dbReference type="RefSeq" id="WP_012441179.1">
    <property type="nucleotide sequence ID" value="NC_010694.1"/>
</dbReference>
<dbReference type="SUPFAM" id="SSF103473">
    <property type="entry name" value="MFS general substrate transporter"/>
    <property type="match status" value="2"/>
</dbReference>
<accession>B2VJI5</accession>
<sequence length="521" mass="57296">MQVYPRVNTNLSPPLGRKVHNDRLILAGKSRLAVDHTNQVSQKRAITGTGALFFIQTFATMGFAVLYSSLVLYATKRLGFSEGQANTMMGVFGAFNYGLHLFGGYLGGRFLSNRNLFVLGMALQIAGCWTLSGQSAEGLYWGLAMFLTGSGLNVTCINMMLTQRFSPQDNRRESAFLWNYAGMNLGFFLGFTGAGYFQLSEHYEALFLFATTGNTVAIIISLLCWKILADINTPLLQASRRQFRWRLLGGLGILLLLVPTIRLMLHHAEFTGSFVLVLGAAIFLMLCLTTLRHRPRDEQRRMSAYLLLSLGALVFWTLYQLAPMGLMLFTEHNINLNVYGVQVAPQWVQNTNTLVIVVGGPLLALSFQRLRERGWRIDIPLQFACSLFFIGLGMLVLPLGIALAGGDGLVAFKWIVTSYVLQSIGELLISPIGYAMIGKLAPVRYQGVMMGCWMMTTGVASVLAGHVSALMPENSGSTPLLTNPGYGHIFSLLGWGSVAVGLILVFLSPLLRRLIQPGEPR</sequence>
<dbReference type="Gene3D" id="1.20.1250.20">
    <property type="entry name" value="MFS general substrate transporter like domains"/>
    <property type="match status" value="1"/>
</dbReference>
<dbReference type="PANTHER" id="PTHR23517">
    <property type="entry name" value="RESISTANCE PROTEIN MDTM, PUTATIVE-RELATED-RELATED"/>
    <property type="match status" value="1"/>
</dbReference>
<feature type="transmembrane region" description="Helical" evidence="9">
    <location>
        <begin position="347"/>
        <end position="367"/>
    </location>
</feature>
<dbReference type="InterPro" id="IPR036259">
    <property type="entry name" value="MFS_trans_sf"/>
</dbReference>
<evidence type="ECO:0000256" key="3">
    <source>
        <dbReference type="ARBA" id="ARBA00022475"/>
    </source>
</evidence>
<feature type="transmembrane region" description="Helical" evidence="9">
    <location>
        <begin position="115"/>
        <end position="132"/>
    </location>
</feature>
<evidence type="ECO:0000313" key="11">
    <source>
        <dbReference type="Proteomes" id="UP000001726"/>
    </source>
</evidence>
<organism evidence="10 11">
    <name type="scientific">Erwinia tasmaniensis (strain DSM 17950 / CFBP 7177 / CIP 109463 / NCPPB 4357 / Et1/99)</name>
    <dbReference type="NCBI Taxonomy" id="465817"/>
    <lineage>
        <taxon>Bacteria</taxon>
        <taxon>Pseudomonadati</taxon>
        <taxon>Pseudomonadota</taxon>
        <taxon>Gammaproteobacteria</taxon>
        <taxon>Enterobacterales</taxon>
        <taxon>Erwiniaceae</taxon>
        <taxon>Erwinia</taxon>
    </lineage>
</organism>
<feature type="transmembrane region" description="Helical" evidence="9">
    <location>
        <begin position="379"/>
        <end position="405"/>
    </location>
</feature>
<keyword evidence="4 9" id="KW-0812">Transmembrane</keyword>
<evidence type="ECO:0000313" key="10">
    <source>
        <dbReference type="EMBL" id="CAO96485.1"/>
    </source>
</evidence>
<evidence type="ECO:0000256" key="8">
    <source>
        <dbReference type="ARBA" id="ARBA00023136"/>
    </source>
</evidence>
<dbReference type="EMBL" id="CU468135">
    <property type="protein sequence ID" value="CAO96485.1"/>
    <property type="molecule type" value="Genomic_DNA"/>
</dbReference>
<keyword evidence="5" id="KW-0571">Peptide transport</keyword>
<reference evidence="10 11" key="1">
    <citation type="journal article" date="2008" name="Environ. Microbiol.">
        <title>The genome of Erwinia tasmaniensis strain Et1/99, a non-pathogenic bacterium in the genus Erwinia.</title>
        <authorList>
            <person name="Kube M."/>
            <person name="Migdoll A.M."/>
            <person name="Mueller I."/>
            <person name="Kuhl H."/>
            <person name="Beck A."/>
            <person name="Reinhardt R."/>
            <person name="Geider K."/>
        </authorList>
    </citation>
    <scope>NUCLEOTIDE SEQUENCE [LARGE SCALE GENOMIC DNA]</scope>
    <source>
        <strain evidence="11">DSM 17950 / CFBP 7177 / CIP 109463 / NCPPB 4357 / Et1/99</strain>
    </source>
</reference>
<dbReference type="STRING" id="465817.ETA_14390"/>
<dbReference type="AlphaFoldDB" id="B2VJI5"/>
<feature type="transmembrane region" description="Helical" evidence="9">
    <location>
        <begin position="87"/>
        <end position="108"/>
    </location>
</feature>
<keyword evidence="2" id="KW-0813">Transport</keyword>
<feature type="transmembrane region" description="Helical" evidence="9">
    <location>
        <begin position="177"/>
        <end position="199"/>
    </location>
</feature>
<dbReference type="KEGG" id="eta:ETA_14390"/>
<evidence type="ECO:0000256" key="9">
    <source>
        <dbReference type="SAM" id="Phobius"/>
    </source>
</evidence>
<dbReference type="PANTHER" id="PTHR23517:SF15">
    <property type="entry name" value="PROTON-DEPENDENT OLIGOPEPTIDE FAMILY TRANSPORT PROTEIN"/>
    <property type="match status" value="1"/>
</dbReference>
<feature type="transmembrane region" description="Helical" evidence="9">
    <location>
        <begin position="448"/>
        <end position="469"/>
    </location>
</feature>
<dbReference type="InterPro" id="IPR005279">
    <property type="entry name" value="Dipep/tripep_permease"/>
</dbReference>
<feature type="transmembrane region" description="Helical" evidence="9">
    <location>
        <begin position="51"/>
        <end position="75"/>
    </location>
</feature>
<evidence type="ECO:0000256" key="4">
    <source>
        <dbReference type="ARBA" id="ARBA00022692"/>
    </source>
</evidence>
<proteinExistence type="predicted"/>
<feature type="transmembrane region" description="Helical" evidence="9">
    <location>
        <begin position="303"/>
        <end position="322"/>
    </location>
</feature>
<dbReference type="GO" id="GO:0015833">
    <property type="term" value="P:peptide transport"/>
    <property type="evidence" value="ECO:0007669"/>
    <property type="project" value="UniProtKB-KW"/>
</dbReference>
<dbReference type="GO" id="GO:1904680">
    <property type="term" value="F:peptide transmembrane transporter activity"/>
    <property type="evidence" value="ECO:0007669"/>
    <property type="project" value="InterPro"/>
</dbReference>
<protein>
    <submittedName>
        <fullName evidence="10">Peptide transport protein</fullName>
    </submittedName>
</protein>
<evidence type="ECO:0000256" key="5">
    <source>
        <dbReference type="ARBA" id="ARBA00022856"/>
    </source>
</evidence>
<dbReference type="InterPro" id="IPR000109">
    <property type="entry name" value="POT_fam"/>
</dbReference>
<dbReference type="GO" id="GO:0015031">
    <property type="term" value="P:protein transport"/>
    <property type="evidence" value="ECO:0007669"/>
    <property type="project" value="UniProtKB-KW"/>
</dbReference>
<dbReference type="eggNOG" id="COG3104">
    <property type="taxonomic scope" value="Bacteria"/>
</dbReference>
<evidence type="ECO:0000256" key="7">
    <source>
        <dbReference type="ARBA" id="ARBA00022989"/>
    </source>
</evidence>
<keyword evidence="11" id="KW-1185">Reference proteome</keyword>
<evidence type="ECO:0000256" key="1">
    <source>
        <dbReference type="ARBA" id="ARBA00004651"/>
    </source>
</evidence>
<dbReference type="InterPro" id="IPR050171">
    <property type="entry name" value="MFS_Transporters"/>
</dbReference>
<dbReference type="GO" id="GO:0005886">
    <property type="term" value="C:plasma membrane"/>
    <property type="evidence" value="ECO:0007669"/>
    <property type="project" value="UniProtKB-SubCell"/>
</dbReference>
<dbReference type="Proteomes" id="UP000001726">
    <property type="component" value="Chromosome"/>
</dbReference>
<evidence type="ECO:0000256" key="6">
    <source>
        <dbReference type="ARBA" id="ARBA00022927"/>
    </source>
</evidence>
<comment type="subcellular location">
    <subcellularLocation>
        <location evidence="1">Cell membrane</location>
        <topology evidence="1">Multi-pass membrane protein</topology>
    </subcellularLocation>
</comment>
<dbReference type="SMR" id="B2VJI5"/>
<dbReference type="Pfam" id="PF00854">
    <property type="entry name" value="PTR2"/>
    <property type="match status" value="1"/>
</dbReference>
<keyword evidence="7 9" id="KW-1133">Transmembrane helix</keyword>